<proteinExistence type="predicted"/>
<protein>
    <submittedName>
        <fullName evidence="1">Uncharacterized protein</fullName>
    </submittedName>
</protein>
<sequence>MAAFVPLVAAPARGVGGGSSRVAATGGASPRLPLRSPRRAAAAKPTASPMCMAGKKGRGGGGRGGGGGNGGGGGPGRPGASATTASSPVTAPSSSGGNLTGERLLWAESVSLSHDGERQQFREVSITLQRGRKVGLVGPNGTGKSSLLKVLAGEIPPDEGTVTLRKGASLALVEQEPHLPPETLVLDAVLDTAERVSSNAPDVMAVVEYNRALAAFEASPDDAAVATRVERAAERMETLHAWDTDAFVKTAISRLGLGDTDASYKRRVGDLSGGQRKRVALAAALTARADVVLCDEPTNHLSVEAIAWLEETLREPGLTVACVTHDRAFLDGVCDEIVELDRGKVHFHGPGYEAFLVSKAARLSSAAKSADVDRMRLKKELAWMRKQPKARGTKSRSRVDSFFELQESVKEASRVSNTVDGLKTTVARMGDKVLTLEAATLTRGDVVVLDGVSYEFQKGEKVGVVGENGVGKSSFLKTLYGELPLDSGNISVGETVVFGHFDQDGLSLPADVRVSDFVTDLAALSSTGGPKVNFYSTSSSSGLDLEGVSSAGGANTGGDAKVRALQLLEQFGFERTQQYTYISRLSGGEKRRLQLLSLLLRNPNMLILDEVSNDLDLDTLALLEDFLAEYAGCLVVVSHDRYFMDKVVDHLLVFEGGGRVRRFEGTFTEYIDAKAVEENAAKKAVSGSAALAAADRAVASTSSASPTAPRARVAPSDSPVLSGVAVKPKRFSYKERKEYEALEGEIEALTARHAKLSDLLATQGGTAGFSELEAWSTELDATTKEVDAKTERWVELEERAAAGA</sequence>
<reference evidence="1" key="1">
    <citation type="submission" date="2019-11" db="EMBL/GenBank/DDBJ databases">
        <title>Nori genome reveals adaptations in red seaweeds to the harsh intertidal environment.</title>
        <authorList>
            <person name="Wang D."/>
            <person name="Mao Y."/>
        </authorList>
    </citation>
    <scope>NUCLEOTIDE SEQUENCE</scope>
    <source>
        <tissue evidence="1">Gametophyte</tissue>
    </source>
</reference>
<keyword evidence="2" id="KW-1185">Reference proteome</keyword>
<name>A0ACC3BJU9_PYRYE</name>
<dbReference type="Proteomes" id="UP000798662">
    <property type="component" value="Chromosome 1"/>
</dbReference>
<organism evidence="1 2">
    <name type="scientific">Pyropia yezoensis</name>
    <name type="common">Susabi-nori</name>
    <name type="synonym">Porphyra yezoensis</name>
    <dbReference type="NCBI Taxonomy" id="2788"/>
    <lineage>
        <taxon>Eukaryota</taxon>
        <taxon>Rhodophyta</taxon>
        <taxon>Bangiophyceae</taxon>
        <taxon>Bangiales</taxon>
        <taxon>Bangiaceae</taxon>
        <taxon>Pyropia</taxon>
    </lineage>
</organism>
<evidence type="ECO:0000313" key="2">
    <source>
        <dbReference type="Proteomes" id="UP000798662"/>
    </source>
</evidence>
<evidence type="ECO:0000313" key="1">
    <source>
        <dbReference type="EMBL" id="KAK1858082.1"/>
    </source>
</evidence>
<gene>
    <name evidence="1" type="ORF">I4F81_000696</name>
</gene>
<accession>A0ACC3BJU9</accession>
<comment type="caution">
    <text evidence="1">The sequence shown here is derived from an EMBL/GenBank/DDBJ whole genome shotgun (WGS) entry which is preliminary data.</text>
</comment>
<dbReference type="EMBL" id="CM020618">
    <property type="protein sequence ID" value="KAK1858082.1"/>
    <property type="molecule type" value="Genomic_DNA"/>
</dbReference>